<evidence type="ECO:0000313" key="2">
    <source>
        <dbReference type="EMBL" id="SDH92212.1"/>
    </source>
</evidence>
<evidence type="ECO:0000313" key="3">
    <source>
        <dbReference type="Proteomes" id="UP000181870"/>
    </source>
</evidence>
<dbReference type="Proteomes" id="UP000181870">
    <property type="component" value="Unassembled WGS sequence"/>
</dbReference>
<accession>A0A1G8GCS1</accession>
<name>A0A1G8GCS1_BACOV</name>
<dbReference type="Pfam" id="PF12099">
    <property type="entry name" value="DUF3575"/>
    <property type="match status" value="1"/>
</dbReference>
<dbReference type="EMBL" id="FNDO01000018">
    <property type="protein sequence ID" value="SDH92212.1"/>
    <property type="molecule type" value="Genomic_DNA"/>
</dbReference>
<dbReference type="Proteomes" id="UP000183670">
    <property type="component" value="Unassembled WGS sequence"/>
</dbReference>
<organism evidence="2 3">
    <name type="scientific">Bacteroides ovatus</name>
    <dbReference type="NCBI Taxonomy" id="28116"/>
    <lineage>
        <taxon>Bacteria</taxon>
        <taxon>Pseudomonadati</taxon>
        <taxon>Bacteroidota</taxon>
        <taxon>Bacteroidia</taxon>
        <taxon>Bacteroidales</taxon>
        <taxon>Bacteroidaceae</taxon>
        <taxon>Bacteroides</taxon>
    </lineage>
</organism>
<proteinExistence type="predicted"/>
<gene>
    <name evidence="1" type="ORF">SAMN05192581_10402</name>
    <name evidence="2" type="ORF">SAMN05192582_10182</name>
</gene>
<dbReference type="Gene3D" id="2.40.128.130">
    <property type="entry name" value="Autotransporter beta-domain"/>
    <property type="match status" value="1"/>
</dbReference>
<dbReference type="RefSeq" id="WP_074559186.1">
    <property type="nucleotide sequence ID" value="NZ_FMYE01000040.1"/>
</dbReference>
<dbReference type="SUPFAM" id="SSF103515">
    <property type="entry name" value="Autotransporter"/>
    <property type="match status" value="1"/>
</dbReference>
<dbReference type="AlphaFoldDB" id="A0A1G8GCS1"/>
<evidence type="ECO:0008006" key="5">
    <source>
        <dbReference type="Google" id="ProtNLM"/>
    </source>
</evidence>
<dbReference type="InterPro" id="IPR036709">
    <property type="entry name" value="Autotransporte_beta_dom_sf"/>
</dbReference>
<evidence type="ECO:0000313" key="1">
    <source>
        <dbReference type="EMBL" id="SDB78388.1"/>
    </source>
</evidence>
<sequence length="195" mass="22285">MQRKSILILLILVSLASYLRAQDIAIKTNLLYGAYTYTPNLSLEVGLGKRSTLDLGGGYNPWNLDGTDGNNKKLVHWLTEMEYRYWLCERFSGHFFGIHALGTQFNIAQQELPLLFGKGSKEYRFEGYGYGGGISYGYNFYLGIRWSLEANIGIGYARLHYDKYKCEKCGEKIETKSRNYFGPTKAGISLIYYIK</sequence>
<protein>
    <recommendedName>
        <fullName evidence="5">DUF3575 domain-containing protein</fullName>
    </recommendedName>
</protein>
<dbReference type="EMBL" id="FMYE01000040">
    <property type="protein sequence ID" value="SDB78388.1"/>
    <property type="molecule type" value="Genomic_DNA"/>
</dbReference>
<evidence type="ECO:0000313" key="4">
    <source>
        <dbReference type="Proteomes" id="UP000183670"/>
    </source>
</evidence>
<reference evidence="3 4" key="1">
    <citation type="submission" date="2016-10" db="EMBL/GenBank/DDBJ databases">
        <authorList>
            <person name="de Groot N.N."/>
        </authorList>
    </citation>
    <scope>NUCLEOTIDE SEQUENCE [LARGE SCALE GENOMIC DNA]</scope>
    <source>
        <strain evidence="1 4">NLAE-zl-C500</strain>
        <strain evidence="2 3">NLAE-zl-C57</strain>
    </source>
</reference>
<dbReference type="InterPro" id="IPR021958">
    <property type="entry name" value="DUF3575"/>
</dbReference>